<accession>A0A2W5QR97</accession>
<evidence type="ECO:0000313" key="1">
    <source>
        <dbReference type="EMBL" id="PZQ57273.1"/>
    </source>
</evidence>
<name>A0A2W5QR97_VARPD</name>
<dbReference type="Proteomes" id="UP000249135">
    <property type="component" value="Unassembled WGS sequence"/>
</dbReference>
<proteinExistence type="predicted"/>
<dbReference type="EMBL" id="QFPP01000844">
    <property type="protein sequence ID" value="PZQ57273.1"/>
    <property type="molecule type" value="Genomic_DNA"/>
</dbReference>
<reference evidence="1 2" key="1">
    <citation type="submission" date="2017-08" db="EMBL/GenBank/DDBJ databases">
        <title>Infants hospitalized years apart are colonized by the same room-sourced microbial strains.</title>
        <authorList>
            <person name="Brooks B."/>
            <person name="Olm M.R."/>
            <person name="Firek B.A."/>
            <person name="Baker R."/>
            <person name="Thomas B.C."/>
            <person name="Morowitz M.J."/>
            <person name="Banfield J.F."/>
        </authorList>
    </citation>
    <scope>NUCLEOTIDE SEQUENCE [LARGE SCALE GENOMIC DNA]</scope>
    <source>
        <strain evidence="1">S2_005_003_R2_41</strain>
    </source>
</reference>
<organism evidence="1 2">
    <name type="scientific">Variovorax paradoxus</name>
    <dbReference type="NCBI Taxonomy" id="34073"/>
    <lineage>
        <taxon>Bacteria</taxon>
        <taxon>Pseudomonadati</taxon>
        <taxon>Pseudomonadota</taxon>
        <taxon>Betaproteobacteria</taxon>
        <taxon>Burkholderiales</taxon>
        <taxon>Comamonadaceae</taxon>
        <taxon>Variovorax</taxon>
    </lineage>
</organism>
<protein>
    <submittedName>
        <fullName evidence="1">DUF2946 domain-containing protein</fullName>
    </submittedName>
</protein>
<dbReference type="Pfam" id="PF11161">
    <property type="entry name" value="DUF2944"/>
    <property type="match status" value="1"/>
</dbReference>
<dbReference type="AlphaFoldDB" id="A0A2W5QR97"/>
<comment type="caution">
    <text evidence="1">The sequence shown here is derived from an EMBL/GenBank/DDBJ whole genome shotgun (WGS) entry which is preliminary data.</text>
</comment>
<dbReference type="InterPro" id="IPR021332">
    <property type="entry name" value="DUF2944"/>
</dbReference>
<sequence length="175" mass="19706">MDDIVRQALAKWPNVPHCYGWLGLDARGNWYMRDDRTQAAGSFPAAKGSLLRHDKLIDFIHRNYEHDEAGQWFFQNGPQRVYVELELTPLVWRVADDFRVTAHTGADAEPTDCLLDEDGRLYLASPLGLGLVHTQDVGIAAEAIEQGRWTPETVEAASLPARYGYVTSPQLLSKR</sequence>
<gene>
    <name evidence="1" type="ORF">DI563_31700</name>
</gene>
<evidence type="ECO:0000313" key="2">
    <source>
        <dbReference type="Proteomes" id="UP000249135"/>
    </source>
</evidence>